<evidence type="ECO:0000256" key="2">
    <source>
        <dbReference type="ARBA" id="ARBA00022679"/>
    </source>
</evidence>
<reference evidence="5 6" key="1">
    <citation type="submission" date="2024-09" db="EMBL/GenBank/DDBJ databases">
        <authorList>
            <person name="Sun Q."/>
            <person name="Mori K."/>
        </authorList>
    </citation>
    <scope>NUCLEOTIDE SEQUENCE [LARGE SCALE GENOMIC DNA]</scope>
    <source>
        <strain evidence="5 6">CCM 7759</strain>
    </source>
</reference>
<dbReference type="EC" id="2.1.1.-" evidence="5"/>
<accession>A0ABV6DIR4</accession>
<dbReference type="CDD" id="cd02440">
    <property type="entry name" value="AdoMet_MTases"/>
    <property type="match status" value="1"/>
</dbReference>
<dbReference type="PANTHER" id="PTHR43464">
    <property type="entry name" value="METHYLTRANSFERASE"/>
    <property type="match status" value="1"/>
</dbReference>
<evidence type="ECO:0000313" key="6">
    <source>
        <dbReference type="Proteomes" id="UP001589776"/>
    </source>
</evidence>
<dbReference type="GO" id="GO:0032259">
    <property type="term" value="P:methylation"/>
    <property type="evidence" value="ECO:0007669"/>
    <property type="project" value="UniProtKB-KW"/>
</dbReference>
<proteinExistence type="predicted"/>
<dbReference type="RefSeq" id="WP_377469682.1">
    <property type="nucleotide sequence ID" value="NZ_JBHLWN010000031.1"/>
</dbReference>
<dbReference type="GO" id="GO:0008168">
    <property type="term" value="F:methyltransferase activity"/>
    <property type="evidence" value="ECO:0007669"/>
    <property type="project" value="UniProtKB-KW"/>
</dbReference>
<keyword evidence="2 5" id="KW-0808">Transferase</keyword>
<dbReference type="Gene3D" id="3.40.50.150">
    <property type="entry name" value="Vaccinia Virus protein VP39"/>
    <property type="match status" value="1"/>
</dbReference>
<dbReference type="EMBL" id="JBHLWN010000031">
    <property type="protein sequence ID" value="MFC0212502.1"/>
    <property type="molecule type" value="Genomic_DNA"/>
</dbReference>
<sequence length="240" mass="26387">MEYMEMLARLGVGSAHPGGFSATVEQLREHPIEPGCRVLEVGCGTGRTACYLAKMGCIVTALDIRDDMLAKARRRADAEEAAVTFVQGSIEALPFVGGSFDAVIAESVTIFADVPLALSEYARVLCSGGTLYDREIIAVRPLPAEGLAAVKDFYRVRRLYNMSEWKELLLGAGFASSSIWRPSEFPVMTVEDSVRYPDLHQELDPDVYENEAVWETAKTYDDIMSAYHASFGFGLLIGRK</sequence>
<evidence type="ECO:0000259" key="4">
    <source>
        <dbReference type="Pfam" id="PF08241"/>
    </source>
</evidence>
<dbReference type="PANTHER" id="PTHR43464:SF19">
    <property type="entry name" value="UBIQUINONE BIOSYNTHESIS O-METHYLTRANSFERASE, MITOCHONDRIAL"/>
    <property type="match status" value="1"/>
</dbReference>
<feature type="domain" description="Methyltransferase type 11" evidence="4">
    <location>
        <begin position="39"/>
        <end position="132"/>
    </location>
</feature>
<organism evidence="5 6">
    <name type="scientific">Paenibacillus chartarius</name>
    <dbReference type="NCBI Taxonomy" id="747481"/>
    <lineage>
        <taxon>Bacteria</taxon>
        <taxon>Bacillati</taxon>
        <taxon>Bacillota</taxon>
        <taxon>Bacilli</taxon>
        <taxon>Bacillales</taxon>
        <taxon>Paenibacillaceae</taxon>
        <taxon>Paenibacillus</taxon>
    </lineage>
</organism>
<comment type="caution">
    <text evidence="5">The sequence shown here is derived from an EMBL/GenBank/DDBJ whole genome shotgun (WGS) entry which is preliminary data.</text>
</comment>
<evidence type="ECO:0000256" key="3">
    <source>
        <dbReference type="ARBA" id="ARBA00022691"/>
    </source>
</evidence>
<gene>
    <name evidence="5" type="ORF">ACFFK0_08510</name>
</gene>
<dbReference type="Proteomes" id="UP001589776">
    <property type="component" value="Unassembled WGS sequence"/>
</dbReference>
<evidence type="ECO:0000313" key="5">
    <source>
        <dbReference type="EMBL" id="MFC0212502.1"/>
    </source>
</evidence>
<keyword evidence="3" id="KW-0949">S-adenosyl-L-methionine</keyword>
<dbReference type="InterPro" id="IPR029063">
    <property type="entry name" value="SAM-dependent_MTases_sf"/>
</dbReference>
<dbReference type="SUPFAM" id="SSF53335">
    <property type="entry name" value="S-adenosyl-L-methionine-dependent methyltransferases"/>
    <property type="match status" value="1"/>
</dbReference>
<name>A0ABV6DIR4_9BACL</name>
<protein>
    <submittedName>
        <fullName evidence="5">Class I SAM-dependent methyltransferase</fullName>
        <ecNumber evidence="5">2.1.1.-</ecNumber>
    </submittedName>
</protein>
<evidence type="ECO:0000256" key="1">
    <source>
        <dbReference type="ARBA" id="ARBA00022603"/>
    </source>
</evidence>
<keyword evidence="6" id="KW-1185">Reference proteome</keyword>
<dbReference type="InterPro" id="IPR013216">
    <property type="entry name" value="Methyltransf_11"/>
</dbReference>
<keyword evidence="1 5" id="KW-0489">Methyltransferase</keyword>
<dbReference type="Pfam" id="PF08241">
    <property type="entry name" value="Methyltransf_11"/>
    <property type="match status" value="1"/>
</dbReference>